<dbReference type="AlphaFoldDB" id="A0A2G8S4B1"/>
<feature type="compositionally biased region" description="Basic and acidic residues" evidence="1">
    <location>
        <begin position="128"/>
        <end position="147"/>
    </location>
</feature>
<dbReference type="Proteomes" id="UP000230002">
    <property type="component" value="Unassembled WGS sequence"/>
</dbReference>
<evidence type="ECO:0000313" key="3">
    <source>
        <dbReference type="Proteomes" id="UP000230002"/>
    </source>
</evidence>
<sequence length="174" mass="18675">MNQNNVNDGSLAHDLQMYDDYETRSYPPEGDTTSEGPSSAPAPNPFSRGSHNQRYANKAQQTDPSPSPSPAPGPSLIAQSPDGGPLSAAELEDAQWGGDTRAREDFAHAARRDFDARSPFGRHPGSGTEREREREREREGKEGREVEASAYADARGRQFESGPAGGAGEDVGAF</sequence>
<keyword evidence="3" id="KW-1185">Reference proteome</keyword>
<protein>
    <submittedName>
        <fullName evidence="2">Uncharacterized protein</fullName>
    </submittedName>
</protein>
<reference evidence="2 3" key="1">
    <citation type="journal article" date="2015" name="Sci. Rep.">
        <title>Chromosome-level genome map provides insights into diverse defense mechanisms in the medicinal fungus Ganoderma sinense.</title>
        <authorList>
            <person name="Zhu Y."/>
            <person name="Xu J."/>
            <person name="Sun C."/>
            <person name="Zhou S."/>
            <person name="Xu H."/>
            <person name="Nelson D.R."/>
            <person name="Qian J."/>
            <person name="Song J."/>
            <person name="Luo H."/>
            <person name="Xiang L."/>
            <person name="Li Y."/>
            <person name="Xu Z."/>
            <person name="Ji A."/>
            <person name="Wang L."/>
            <person name="Lu S."/>
            <person name="Hayward A."/>
            <person name="Sun W."/>
            <person name="Li X."/>
            <person name="Schwartz D.C."/>
            <person name="Wang Y."/>
            <person name="Chen S."/>
        </authorList>
    </citation>
    <scope>NUCLEOTIDE SEQUENCE [LARGE SCALE GENOMIC DNA]</scope>
    <source>
        <strain evidence="2 3">ZZ0214-1</strain>
    </source>
</reference>
<name>A0A2G8S4B1_9APHY</name>
<feature type="compositionally biased region" description="Polar residues" evidence="1">
    <location>
        <begin position="47"/>
        <end position="63"/>
    </location>
</feature>
<evidence type="ECO:0000256" key="1">
    <source>
        <dbReference type="SAM" id="MobiDB-lite"/>
    </source>
</evidence>
<dbReference type="OrthoDB" id="3250036at2759"/>
<accession>A0A2G8S4B1</accession>
<gene>
    <name evidence="2" type="ORF">GSI_09549</name>
</gene>
<feature type="region of interest" description="Disordered" evidence="1">
    <location>
        <begin position="1"/>
        <end position="174"/>
    </location>
</feature>
<feature type="compositionally biased region" description="Gly residues" evidence="1">
    <location>
        <begin position="163"/>
        <end position="174"/>
    </location>
</feature>
<feature type="compositionally biased region" description="Basic and acidic residues" evidence="1">
    <location>
        <begin position="100"/>
        <end position="116"/>
    </location>
</feature>
<dbReference type="EMBL" id="AYKW01000024">
    <property type="protein sequence ID" value="PIL28398.1"/>
    <property type="molecule type" value="Genomic_DNA"/>
</dbReference>
<comment type="caution">
    <text evidence="2">The sequence shown here is derived from an EMBL/GenBank/DDBJ whole genome shotgun (WGS) entry which is preliminary data.</text>
</comment>
<evidence type="ECO:0000313" key="2">
    <source>
        <dbReference type="EMBL" id="PIL28398.1"/>
    </source>
</evidence>
<proteinExistence type="predicted"/>
<organism evidence="2 3">
    <name type="scientific">Ganoderma sinense ZZ0214-1</name>
    <dbReference type="NCBI Taxonomy" id="1077348"/>
    <lineage>
        <taxon>Eukaryota</taxon>
        <taxon>Fungi</taxon>
        <taxon>Dikarya</taxon>
        <taxon>Basidiomycota</taxon>
        <taxon>Agaricomycotina</taxon>
        <taxon>Agaricomycetes</taxon>
        <taxon>Polyporales</taxon>
        <taxon>Polyporaceae</taxon>
        <taxon>Ganoderma</taxon>
    </lineage>
</organism>